<protein>
    <submittedName>
        <fullName evidence="1">Uncharacterized protein</fullName>
    </submittedName>
</protein>
<proteinExistence type="predicted"/>
<evidence type="ECO:0000313" key="1">
    <source>
        <dbReference type="EMBL" id="ALS22072.1"/>
    </source>
</evidence>
<reference evidence="1 2" key="2">
    <citation type="journal article" date="2016" name="Genome Announc.">
        <title>Complete Genome Sequences of Two Interactive Moderate Thermophiles, Paenibacillus napthalenovorans 32O-Y and Paenibacillus sp. 32O-W.</title>
        <authorList>
            <person name="Butler R.R.III."/>
            <person name="Wang J."/>
            <person name="Stark B.C."/>
            <person name="Pombert J.F."/>
        </authorList>
    </citation>
    <scope>NUCLEOTIDE SEQUENCE [LARGE SCALE GENOMIC DNA]</scope>
    <source>
        <strain evidence="1 2">32O-Y</strain>
    </source>
</reference>
<dbReference type="EMBL" id="CP013652">
    <property type="protein sequence ID" value="ALS22072.1"/>
    <property type="molecule type" value="Genomic_DNA"/>
</dbReference>
<sequence length="131" mass="14691">MNENFIKIKALEGDLKLSHKKRDFGLTVSTKELIFQKPHANYHIMLEDIISITPFELPAGSRPVRLSTSKSVGSETVNTQSGMQHYRVYVREAVLHNRSGIFKLGSSQFILPILHDLVIAISKYGGLEPIS</sequence>
<gene>
    <name evidence="1" type="ORF">IJ22_16980</name>
</gene>
<accession>A0A0U2U7C2</accession>
<organism evidence="1 2">
    <name type="scientific">Paenibacillus naphthalenovorans</name>
    <dbReference type="NCBI Taxonomy" id="162209"/>
    <lineage>
        <taxon>Bacteria</taxon>
        <taxon>Bacillati</taxon>
        <taxon>Bacillota</taxon>
        <taxon>Bacilli</taxon>
        <taxon>Bacillales</taxon>
        <taxon>Paenibacillaceae</taxon>
        <taxon>Paenibacillus</taxon>
    </lineage>
</organism>
<dbReference type="KEGG" id="pnp:IJ22_16980"/>
<dbReference type="STRING" id="162209.IJ22_16980"/>
<evidence type="ECO:0000313" key="2">
    <source>
        <dbReference type="Proteomes" id="UP000061660"/>
    </source>
</evidence>
<dbReference type="PATRIC" id="fig|162209.4.peg.1799"/>
<name>A0A0U2U7C2_9BACL</name>
<dbReference type="AlphaFoldDB" id="A0A0U2U7C2"/>
<dbReference type="OrthoDB" id="2381628at2"/>
<dbReference type="RefSeq" id="WP_062408404.1">
    <property type="nucleotide sequence ID" value="NZ_BJCS01000001.1"/>
</dbReference>
<reference evidence="2" key="1">
    <citation type="submission" date="2015-12" db="EMBL/GenBank/DDBJ databases">
        <title>Complete genome sequences of two moderately thermophilic Paenibacillus species.</title>
        <authorList>
            <person name="Butler R.III."/>
            <person name="Wang J."/>
            <person name="Stark B.C."/>
            <person name="Pombert J.-F."/>
        </authorList>
    </citation>
    <scope>NUCLEOTIDE SEQUENCE [LARGE SCALE GENOMIC DNA]</scope>
    <source>
        <strain evidence="2">32O-Y</strain>
    </source>
</reference>
<keyword evidence="2" id="KW-1185">Reference proteome</keyword>
<dbReference type="Proteomes" id="UP000061660">
    <property type="component" value="Chromosome"/>
</dbReference>